<dbReference type="PANTHER" id="PTHR43316">
    <property type="entry name" value="HYDROLASE, HALOACID DELAHOGENASE-RELATED"/>
    <property type="match status" value="1"/>
</dbReference>
<dbReference type="InterPro" id="IPR023198">
    <property type="entry name" value="PGP-like_dom2"/>
</dbReference>
<dbReference type="InterPro" id="IPR051540">
    <property type="entry name" value="S-2-haloacid_dehalogenase"/>
</dbReference>
<dbReference type="InterPro" id="IPR023214">
    <property type="entry name" value="HAD_sf"/>
</dbReference>
<dbReference type="RefSeq" id="WP_235226162.1">
    <property type="nucleotide sequence ID" value="NZ_JAKGAQ010000002.1"/>
</dbReference>
<protein>
    <submittedName>
        <fullName evidence="2">HAD family hydrolase</fullName>
    </submittedName>
</protein>
<dbReference type="Gene3D" id="1.10.150.240">
    <property type="entry name" value="Putative phosphatase, domain 2"/>
    <property type="match status" value="1"/>
</dbReference>
<dbReference type="PANTHER" id="PTHR43316:SF8">
    <property type="entry name" value="HAD FAMILY HYDROLASE"/>
    <property type="match status" value="1"/>
</dbReference>
<dbReference type="SFLD" id="SFLDS00003">
    <property type="entry name" value="Haloacid_Dehalogenase"/>
    <property type="match status" value="1"/>
</dbReference>
<evidence type="ECO:0000313" key="3">
    <source>
        <dbReference type="Proteomes" id="UP001200557"/>
    </source>
</evidence>
<dbReference type="Gene3D" id="3.40.50.1000">
    <property type="entry name" value="HAD superfamily/HAD-like"/>
    <property type="match status" value="1"/>
</dbReference>
<evidence type="ECO:0000256" key="1">
    <source>
        <dbReference type="ARBA" id="ARBA00022801"/>
    </source>
</evidence>
<dbReference type="Proteomes" id="UP001200557">
    <property type="component" value="Unassembled WGS sequence"/>
</dbReference>
<dbReference type="EMBL" id="JAKGAQ010000002">
    <property type="protein sequence ID" value="MCF2871101.1"/>
    <property type="molecule type" value="Genomic_DNA"/>
</dbReference>
<sequence>MTKHKWTIAFDADDTLWHNERGFRMTQDRFAELLADYTDGAHLQGRLLAAERRNLAVYGFGIKGFVLSMVETAIEVTDGAVPTDVIAELLGMGRSMLSDPVELLVGARAAIETLKPNAEIILITKGDLLDQERKLAQSGLGDLFDAVEIVSDKTADIYTRIFARHDTAHQMMVGNSLRSDVIPAIEAGAWGVHVPHDLTWEYEHAEAPLTHRHFRQISALSDLPALITDLSGGR</sequence>
<proteinExistence type="predicted"/>
<reference evidence="2 3" key="1">
    <citation type="submission" date="2022-01" db="EMBL/GenBank/DDBJ databases">
        <title>Octadecabacter sp. nov., isolated from a marine alga.</title>
        <authorList>
            <person name="Jin M.S."/>
            <person name="Kim H.M."/>
            <person name="Han D.M."/>
            <person name="Jung J.J."/>
            <person name="Jeon C.O."/>
        </authorList>
    </citation>
    <scope>NUCLEOTIDE SEQUENCE [LARGE SCALE GENOMIC DNA]</scope>
    <source>
        <strain evidence="2 3">G9-8</strain>
    </source>
</reference>
<evidence type="ECO:0000313" key="2">
    <source>
        <dbReference type="EMBL" id="MCF2871101.1"/>
    </source>
</evidence>
<keyword evidence="1 2" id="KW-0378">Hydrolase</keyword>
<dbReference type="SUPFAM" id="SSF56784">
    <property type="entry name" value="HAD-like"/>
    <property type="match status" value="1"/>
</dbReference>
<dbReference type="GO" id="GO:0016787">
    <property type="term" value="F:hydrolase activity"/>
    <property type="evidence" value="ECO:0007669"/>
    <property type="project" value="UniProtKB-KW"/>
</dbReference>
<dbReference type="Pfam" id="PF00702">
    <property type="entry name" value="Hydrolase"/>
    <property type="match status" value="1"/>
</dbReference>
<gene>
    <name evidence="2" type="ORF">L0664_08485</name>
</gene>
<comment type="caution">
    <text evidence="2">The sequence shown here is derived from an EMBL/GenBank/DDBJ whole genome shotgun (WGS) entry which is preliminary data.</text>
</comment>
<keyword evidence="3" id="KW-1185">Reference proteome</keyword>
<accession>A0ABS9CV00</accession>
<name>A0ABS9CV00_9RHOB</name>
<organism evidence="2 3">
    <name type="scientific">Octadecabacter dasysiphoniae</name>
    <dbReference type="NCBI Taxonomy" id="2909341"/>
    <lineage>
        <taxon>Bacteria</taxon>
        <taxon>Pseudomonadati</taxon>
        <taxon>Pseudomonadota</taxon>
        <taxon>Alphaproteobacteria</taxon>
        <taxon>Rhodobacterales</taxon>
        <taxon>Roseobacteraceae</taxon>
        <taxon>Octadecabacter</taxon>
    </lineage>
</organism>
<dbReference type="SFLD" id="SFLDG01129">
    <property type="entry name" value="C1.5:_HAD__Beta-PGM__Phosphata"/>
    <property type="match status" value="1"/>
</dbReference>
<dbReference type="InterPro" id="IPR036412">
    <property type="entry name" value="HAD-like_sf"/>
</dbReference>